<name>A0A4U0FC13_9BACL</name>
<dbReference type="Pfam" id="PF09992">
    <property type="entry name" value="NAGPA"/>
    <property type="match status" value="1"/>
</dbReference>
<dbReference type="PANTHER" id="PTHR40446:SF2">
    <property type="entry name" value="N-ACETYLGLUCOSAMINE-1-PHOSPHODIESTER ALPHA-N-ACETYLGLUCOSAMINIDASE"/>
    <property type="match status" value="1"/>
</dbReference>
<organism evidence="3 4">
    <name type="scientific">Cohnella pontilimi</name>
    <dbReference type="NCBI Taxonomy" id="2564100"/>
    <lineage>
        <taxon>Bacteria</taxon>
        <taxon>Bacillati</taxon>
        <taxon>Bacillota</taxon>
        <taxon>Bacilli</taxon>
        <taxon>Bacillales</taxon>
        <taxon>Paenibacillaceae</taxon>
        <taxon>Cohnella</taxon>
    </lineage>
</organism>
<gene>
    <name evidence="3" type="ORF">E5161_09635</name>
</gene>
<dbReference type="EMBL" id="SUPK01000004">
    <property type="protein sequence ID" value="TJY42257.1"/>
    <property type="molecule type" value="Genomic_DNA"/>
</dbReference>
<keyword evidence="4" id="KW-1185">Reference proteome</keyword>
<dbReference type="InterPro" id="IPR018711">
    <property type="entry name" value="NAGPA"/>
</dbReference>
<keyword evidence="1" id="KW-0812">Transmembrane</keyword>
<keyword evidence="3" id="KW-0378">Hydrolase</keyword>
<reference evidence="3 4" key="1">
    <citation type="submission" date="2019-04" db="EMBL/GenBank/DDBJ databases">
        <title>Cohnella sp. nov., isolated from soil.</title>
        <authorList>
            <person name="Kim W."/>
        </authorList>
    </citation>
    <scope>NUCLEOTIDE SEQUENCE [LARGE SCALE GENOMIC DNA]</scope>
    <source>
        <strain evidence="3 4">CAU 1483</strain>
    </source>
</reference>
<sequence>MWLAAIIQTVRSGILERDIATRTNRQTYRKKAHKSPKRRKKRFARWFAVLLIVVLGAGGWFYFTPSGSDLRYMMADTLITSQHRNWAKYLIGQAELDRRVANYFKEFDAMAKVKDQHNIRLSSHPSDSVEIEPISRKKFQGYILYVHDPKMLRVVTTNTVGRGERVLSMVQRTGAIAGVNGGAFDDPNWRGNGFKPAGIVMSGGKILYKDVGMNTPVNVVGIDRNGLMVAGKYKPSELLDMGVSEAVTFQPRFIVNGKGLVRNEADGWGIAPRTCMAQRKDGTIMFVIIDGRQPGYSIGATLYDVQKILLEKGAVTAANLDGGSSTVLVKDNQVMNRPASKAGPRYLPTAFLVFDHPEQVRVNNIWRGIDMAHFDSSVRHR</sequence>
<dbReference type="PANTHER" id="PTHR40446">
    <property type="entry name" value="N-ACETYLGLUCOSAMINE-1-PHOSPHODIESTER ALPHA-N-ACETYLGLUCOSAMINIDASE"/>
    <property type="match status" value="1"/>
</dbReference>
<dbReference type="Proteomes" id="UP000309673">
    <property type="component" value="Unassembled WGS sequence"/>
</dbReference>
<accession>A0A4U0FC13</accession>
<dbReference type="AlphaFoldDB" id="A0A4U0FC13"/>
<keyword evidence="1" id="KW-0472">Membrane</keyword>
<keyword evidence="3" id="KW-0326">Glycosidase</keyword>
<proteinExistence type="predicted"/>
<feature type="transmembrane region" description="Helical" evidence="1">
    <location>
        <begin position="43"/>
        <end position="63"/>
    </location>
</feature>
<feature type="domain" description="Phosphodiester glycosidase" evidence="2">
    <location>
        <begin position="174"/>
        <end position="354"/>
    </location>
</feature>
<evidence type="ECO:0000259" key="2">
    <source>
        <dbReference type="Pfam" id="PF09992"/>
    </source>
</evidence>
<keyword evidence="1" id="KW-1133">Transmembrane helix</keyword>
<evidence type="ECO:0000313" key="3">
    <source>
        <dbReference type="EMBL" id="TJY42257.1"/>
    </source>
</evidence>
<evidence type="ECO:0000313" key="4">
    <source>
        <dbReference type="Proteomes" id="UP000309673"/>
    </source>
</evidence>
<dbReference type="GO" id="GO:0016798">
    <property type="term" value="F:hydrolase activity, acting on glycosyl bonds"/>
    <property type="evidence" value="ECO:0007669"/>
    <property type="project" value="UniProtKB-KW"/>
</dbReference>
<protein>
    <submittedName>
        <fullName evidence="3">Phosphodiester glycosidase family protein</fullName>
    </submittedName>
</protein>
<dbReference type="OrthoDB" id="9816453at2"/>
<comment type="caution">
    <text evidence="3">The sequence shown here is derived from an EMBL/GenBank/DDBJ whole genome shotgun (WGS) entry which is preliminary data.</text>
</comment>
<evidence type="ECO:0000256" key="1">
    <source>
        <dbReference type="SAM" id="Phobius"/>
    </source>
</evidence>